<sequence>MEQLKAEDVRNGAQWSSSSESDEDADEISGREVEKQESLRRRMAIREQQRLEETSGVPVKESDAYQHIQMERECANKKEQVVDSDDFMDETETDFGLSQRWENRKSYAHGQGFGIINRQHLTAAGRCSTRPFKLARSDVKDLANEVVKAVEERELQSIDYAGDSDATFTVTDPKAQNIAQPIVSDEELAARTLTGLSEAASVEVRLASIFAADASSALGKEVTIISRTMELEESSSSKEAPKNRWDDATITENRIRSELGSSTFDGDSIVAPTSFKSSIAKSFATTVSNEANLAHEDPCSPFRVPSFSIARVQRPSLAPSQIADRKSLLYTPKRPARSSIVLNVADEYLCSGGTPRPNTSAENTRSMPFASRTSSKHVCGEYTLDAIRESKQCCEVRTWNTSCFFRCESNVSGKCGSRCTGVSSTTVEQW</sequence>
<feature type="compositionally biased region" description="Basic and acidic residues" evidence="1">
    <location>
        <begin position="28"/>
        <end position="41"/>
    </location>
</feature>
<proteinExistence type="predicted"/>
<evidence type="ECO:0000256" key="1">
    <source>
        <dbReference type="SAM" id="MobiDB-lite"/>
    </source>
</evidence>
<evidence type="ECO:0000313" key="3">
    <source>
        <dbReference type="WBParaSite" id="PgE055_g005_t05"/>
    </source>
</evidence>
<keyword evidence="2" id="KW-1185">Reference proteome</keyword>
<protein>
    <submittedName>
        <fullName evidence="3">Histone H5</fullName>
    </submittedName>
</protein>
<evidence type="ECO:0000313" key="2">
    <source>
        <dbReference type="Proteomes" id="UP000887569"/>
    </source>
</evidence>
<reference evidence="3" key="1">
    <citation type="submission" date="2022-11" db="UniProtKB">
        <authorList>
            <consortium name="WormBaseParasite"/>
        </authorList>
    </citation>
    <scope>IDENTIFICATION</scope>
</reference>
<feature type="compositionally biased region" description="Basic and acidic residues" evidence="1">
    <location>
        <begin position="1"/>
        <end position="10"/>
    </location>
</feature>
<dbReference type="WBParaSite" id="PgE055_g005_t05">
    <property type="protein sequence ID" value="PgE055_g005_t05"/>
    <property type="gene ID" value="PgE055_g005"/>
</dbReference>
<organism evidence="2 3">
    <name type="scientific">Parascaris univalens</name>
    <name type="common">Nematode worm</name>
    <dbReference type="NCBI Taxonomy" id="6257"/>
    <lineage>
        <taxon>Eukaryota</taxon>
        <taxon>Metazoa</taxon>
        <taxon>Ecdysozoa</taxon>
        <taxon>Nematoda</taxon>
        <taxon>Chromadorea</taxon>
        <taxon>Rhabditida</taxon>
        <taxon>Spirurina</taxon>
        <taxon>Ascaridomorpha</taxon>
        <taxon>Ascaridoidea</taxon>
        <taxon>Ascarididae</taxon>
        <taxon>Parascaris</taxon>
    </lineage>
</organism>
<accession>A0A915A3S9</accession>
<dbReference type="Proteomes" id="UP000887569">
    <property type="component" value="Unplaced"/>
</dbReference>
<dbReference type="AlphaFoldDB" id="A0A915A3S9"/>
<name>A0A915A3S9_PARUN</name>
<feature type="region of interest" description="Disordered" evidence="1">
    <location>
        <begin position="1"/>
        <end position="41"/>
    </location>
</feature>